<proteinExistence type="predicted"/>
<sequence length="99" mass="11550">MQPIEQHITTEQELAYKRYVERRRSHLARQVTPETLAYIEEEFQTELPCYQTRDPMTGQTLKPDPILAAIRDGQREVVLWLRREIALGLQAAEQNDEGA</sequence>
<accession>A0A8S5TRN0</accession>
<evidence type="ECO:0000313" key="1">
    <source>
        <dbReference type="EMBL" id="DAF84865.1"/>
    </source>
</evidence>
<reference evidence="1" key="1">
    <citation type="journal article" date="2021" name="Proc. Natl. Acad. Sci. U.S.A.">
        <title>A Catalog of Tens of Thousands of Viruses from Human Metagenomes Reveals Hidden Associations with Chronic Diseases.</title>
        <authorList>
            <person name="Tisza M.J."/>
            <person name="Buck C.B."/>
        </authorList>
    </citation>
    <scope>NUCLEOTIDE SEQUENCE</scope>
    <source>
        <strain evidence="1">CtTkm23</strain>
    </source>
</reference>
<organism evidence="1">
    <name type="scientific">Siphoviridae sp. ctTkm23</name>
    <dbReference type="NCBI Taxonomy" id="2825522"/>
    <lineage>
        <taxon>Viruses</taxon>
        <taxon>Duplodnaviria</taxon>
        <taxon>Heunggongvirae</taxon>
        <taxon>Uroviricota</taxon>
        <taxon>Caudoviricetes</taxon>
    </lineage>
</organism>
<name>A0A8S5TRN0_9CAUD</name>
<protein>
    <submittedName>
        <fullName evidence="1">Uncharacterized protein</fullName>
    </submittedName>
</protein>
<dbReference type="EMBL" id="BK015911">
    <property type="protein sequence ID" value="DAF84865.1"/>
    <property type="molecule type" value="Genomic_DNA"/>
</dbReference>